<protein>
    <submittedName>
        <fullName evidence="1">Uncharacterized protein m433R</fullName>
    </submittedName>
</protein>
<dbReference type="EMBL" id="DQ491001">
    <property type="protein sequence ID" value="ABT13987.1"/>
    <property type="molecule type" value="Genomic_DNA"/>
</dbReference>
<sequence length="72" mass="8552">MGQCQVLLSTGQSGSMHPSHRVQTQNQRQFFHLGAIPSGLQQWFRHKWRRRLIWWERKRSPKIRGFPLADVA</sequence>
<evidence type="ECO:0000313" key="1">
    <source>
        <dbReference type="EMBL" id="ABT13987.1"/>
    </source>
</evidence>
<gene>
    <name evidence="1" type="primary">m433R</name>
    <name evidence="1" type="ORF">MT325_m433R</name>
</gene>
<evidence type="ECO:0000313" key="2">
    <source>
        <dbReference type="Proteomes" id="UP000246715"/>
    </source>
</evidence>
<accession>A7IUG3</accession>
<organism evidence="1 2">
    <name type="scientific">Paramecium bursaria Chlorella virus MT325</name>
    <name type="common">PBCV-MT325</name>
    <dbReference type="NCBI Taxonomy" id="346932"/>
    <lineage>
        <taxon>Viruses</taxon>
        <taxon>Varidnaviria</taxon>
        <taxon>Bamfordvirae</taxon>
        <taxon>Nucleocytoviricota</taxon>
        <taxon>Megaviricetes</taxon>
        <taxon>Algavirales</taxon>
        <taxon>Phycodnaviridae</taxon>
        <taxon>Chlorovirus</taxon>
        <taxon>Chlorovirus conductrix</taxon>
        <taxon>Paramecium bursaria Chlorella virus A1</taxon>
    </lineage>
</organism>
<proteinExistence type="predicted"/>
<dbReference type="Proteomes" id="UP000246715">
    <property type="component" value="Segment"/>
</dbReference>
<name>A7IUG3_PBCVM</name>
<organismHost>
    <name type="scientific">Paramecium bursaria</name>
    <dbReference type="NCBI Taxonomy" id="74790"/>
</organismHost>
<reference evidence="1 2" key="1">
    <citation type="journal article" date="2007" name="Virology">
        <title>Sequence and annotation of the 314-kb MT325 and the 321-kb FR483 viruses that infect Chlorella Pbi.</title>
        <authorList>
            <person name="Fitzgerald L.A."/>
            <person name="Graves M.V."/>
            <person name="Li X."/>
            <person name="Feldblyum T."/>
            <person name="Hartigan J."/>
            <person name="Van Etten J.L."/>
        </authorList>
    </citation>
    <scope>NUCLEOTIDE SEQUENCE [LARGE SCALE GENOMIC DNA]</scope>
    <source>
        <strain evidence="1 2">MT325</strain>
    </source>
</reference>